<keyword evidence="1" id="KW-0479">Metal-binding</keyword>
<feature type="compositionally biased region" description="Basic and acidic residues" evidence="2">
    <location>
        <begin position="56"/>
        <end position="72"/>
    </location>
</feature>
<dbReference type="EMBL" id="CAJFCJ010000013">
    <property type="protein sequence ID" value="CAD5120971.1"/>
    <property type="molecule type" value="Genomic_DNA"/>
</dbReference>
<feature type="compositionally biased region" description="Basic and acidic residues" evidence="2">
    <location>
        <begin position="163"/>
        <end position="173"/>
    </location>
</feature>
<keyword evidence="1" id="KW-0862">Zinc</keyword>
<keyword evidence="1" id="KW-0863">Zinc-finger</keyword>
<dbReference type="InterPro" id="IPR000315">
    <property type="entry name" value="Znf_B-box"/>
</dbReference>
<organism evidence="4 5">
    <name type="scientific">Dimorphilus gyrociliatus</name>
    <dbReference type="NCBI Taxonomy" id="2664684"/>
    <lineage>
        <taxon>Eukaryota</taxon>
        <taxon>Metazoa</taxon>
        <taxon>Spiralia</taxon>
        <taxon>Lophotrochozoa</taxon>
        <taxon>Annelida</taxon>
        <taxon>Polychaeta</taxon>
        <taxon>Polychaeta incertae sedis</taxon>
        <taxon>Dinophilidae</taxon>
        <taxon>Dimorphilus</taxon>
    </lineage>
</organism>
<feature type="domain" description="B box-type" evidence="3">
    <location>
        <begin position="316"/>
        <end position="357"/>
    </location>
</feature>
<dbReference type="Gene3D" id="2.120.10.30">
    <property type="entry name" value="TolB, C-terminal domain"/>
    <property type="match status" value="2"/>
</dbReference>
<feature type="region of interest" description="Disordered" evidence="2">
    <location>
        <begin position="142"/>
        <end position="180"/>
    </location>
</feature>
<dbReference type="OrthoDB" id="6046813at2759"/>
<dbReference type="SUPFAM" id="SSF63829">
    <property type="entry name" value="Calcium-dependent phosphotriesterase"/>
    <property type="match status" value="1"/>
</dbReference>
<dbReference type="InterPro" id="IPR047153">
    <property type="entry name" value="TRIM45/56/19-like"/>
</dbReference>
<dbReference type="Pfam" id="PF00643">
    <property type="entry name" value="zf-B_box"/>
    <property type="match status" value="1"/>
</dbReference>
<proteinExistence type="predicted"/>
<evidence type="ECO:0000256" key="1">
    <source>
        <dbReference type="PROSITE-ProRule" id="PRU00024"/>
    </source>
</evidence>
<dbReference type="Gene3D" id="3.30.160.60">
    <property type="entry name" value="Classic Zinc Finger"/>
    <property type="match status" value="1"/>
</dbReference>
<dbReference type="PANTHER" id="PTHR25462">
    <property type="entry name" value="BONUS, ISOFORM C-RELATED"/>
    <property type="match status" value="1"/>
</dbReference>
<protein>
    <recommendedName>
        <fullName evidence="3">B box-type domain-containing protein</fullName>
    </recommendedName>
</protein>
<gene>
    <name evidence="4" type="ORF">DGYR_LOCUS8978</name>
</gene>
<accession>A0A7I8VX83</accession>
<evidence type="ECO:0000259" key="3">
    <source>
        <dbReference type="PROSITE" id="PS50119"/>
    </source>
</evidence>
<dbReference type="PANTHER" id="PTHR25462:SF291">
    <property type="entry name" value="E3 UBIQUITIN-PROTEIN LIGASE TRIM45"/>
    <property type="match status" value="1"/>
</dbReference>
<feature type="domain" description="B box-type" evidence="3">
    <location>
        <begin position="255"/>
        <end position="302"/>
    </location>
</feature>
<dbReference type="AlphaFoldDB" id="A0A7I8VX83"/>
<evidence type="ECO:0000313" key="5">
    <source>
        <dbReference type="Proteomes" id="UP000549394"/>
    </source>
</evidence>
<dbReference type="PROSITE" id="PS50119">
    <property type="entry name" value="ZF_BBOX"/>
    <property type="match status" value="2"/>
</dbReference>
<dbReference type="Proteomes" id="UP000549394">
    <property type="component" value="Unassembled WGS sequence"/>
</dbReference>
<evidence type="ECO:0000256" key="2">
    <source>
        <dbReference type="SAM" id="MobiDB-lite"/>
    </source>
</evidence>
<name>A0A7I8VX83_9ANNE</name>
<sequence>MSDDSLYITTAEIHYNSPNEGEEESNDNKSDKNLNLVSEINFEPPPHLSQNFASSLKEEETLRENDDEKPNKEACSSTEIEKDEENDHSLRGMVGEKFSMTFDGLSENRQSQRLPRSNSVPVFSRIPSLKFVRKKRWSLRTNESEEGAVSQDSPVVDEELDERVDRNDREKSKQSTNGDNLNKGKLGKISLLASCVFCKGSLHAAKVFACLHFACSICTVGNKTHNCPICTDLIEPMEKSSFADGLSQLGRLTNISSQLCDNCEEGKQAKQRCSNCYHFLCDDCTEAHRVTKQTKTHIVVKAFELNEESIRMGHLRRPVECLKHSGEHLRFYCDTCAICVCADCRLNRHLSHRCEPIKSKADYLRKSLGHLQNIIISNVDNVQDGLNRIREEKLLLNNSHLASRLAIRNRCEILCKSINLECDKLLVKCDSLADLELNCLTEFEEKLTSFSDKLIYIEDLNDILIKFGRDTDVIENKRLVNERLSYLLSIEDVRFSPPKKRLEFKQSHFDPVTFLEDTIGQIESNVVEDKHDLIPSNADYKANNFLKRPKLEWSLESDTNISGLTVSSDLQLVIVDASRGRLISISIETGETLKFTPPPVDPWDVCAISSGYLVTDKAKNVVLVYDRDRKLIKTLHGFTCPLGLAVLNNDSFIVTDDKQVCVIRNDKCSRLKTVFNWPVYVATSPGNKFIIVSDNSKGSVTVIDDKGGRFWEYTDRNLSPSGIACDKFGNILIADRTRNLVLLLSADGTNCRILLTPNEVNQPRAVTVDSFGHVFVGEATGGVKIFRYVEE</sequence>
<feature type="region of interest" description="Disordered" evidence="2">
    <location>
        <begin position="1"/>
        <end position="92"/>
    </location>
</feature>
<reference evidence="4 5" key="1">
    <citation type="submission" date="2020-08" db="EMBL/GenBank/DDBJ databases">
        <authorList>
            <person name="Hejnol A."/>
        </authorList>
    </citation>
    <scope>NUCLEOTIDE SEQUENCE [LARGE SCALE GENOMIC DNA]</scope>
</reference>
<dbReference type="InterPro" id="IPR011042">
    <property type="entry name" value="6-blade_b-propeller_TolB-like"/>
</dbReference>
<keyword evidence="5" id="KW-1185">Reference proteome</keyword>
<dbReference type="SUPFAM" id="SSF57845">
    <property type="entry name" value="B-box zinc-binding domain"/>
    <property type="match status" value="1"/>
</dbReference>
<dbReference type="GO" id="GO:0061630">
    <property type="term" value="F:ubiquitin protein ligase activity"/>
    <property type="evidence" value="ECO:0007669"/>
    <property type="project" value="TreeGrafter"/>
</dbReference>
<comment type="caution">
    <text evidence="4">The sequence shown here is derived from an EMBL/GenBank/DDBJ whole genome shotgun (WGS) entry which is preliminary data.</text>
</comment>
<dbReference type="GO" id="GO:0008270">
    <property type="term" value="F:zinc ion binding"/>
    <property type="evidence" value="ECO:0007669"/>
    <property type="project" value="UniProtKB-KW"/>
</dbReference>
<evidence type="ECO:0000313" key="4">
    <source>
        <dbReference type="EMBL" id="CAD5120971.1"/>
    </source>
</evidence>
<dbReference type="SMART" id="SM00336">
    <property type="entry name" value="BBOX"/>
    <property type="match status" value="2"/>
</dbReference>